<keyword evidence="1" id="KW-0812">Transmembrane</keyword>
<protein>
    <recommendedName>
        <fullName evidence="4">Transmembrane protein</fullName>
    </recommendedName>
</protein>
<evidence type="ECO:0000313" key="3">
    <source>
        <dbReference type="Proteomes" id="UP000692954"/>
    </source>
</evidence>
<evidence type="ECO:0000256" key="1">
    <source>
        <dbReference type="SAM" id="Phobius"/>
    </source>
</evidence>
<evidence type="ECO:0008006" key="4">
    <source>
        <dbReference type="Google" id="ProtNLM"/>
    </source>
</evidence>
<sequence length="280" mass="33352">MKFLYRVHRIPYKQSIIQHRLAIIIIRFKSKKLTTQAFFLFIITNNSTKQICIYNIHQSQRSQYHHALQFQLLSHLLKLPFTAKVQMKYLFIIPKWHYQHYYLQLNIRQINVVSILTFFITKLSIRLYLDKVEQCLCRKSNSYLDIELKIITLIIYNVITIITLLICNNLQIPKNGINDYLAKYSIEQVNMTAQDILSILVSRFVRKKNKYQMKYIKCKAQDDESNLLAYICDVNTIMKEENNNVVVMLGFLFRLFDHLCIQLGVQKIGYIYGSYRNKSL</sequence>
<accession>A0A8S1RS03</accession>
<evidence type="ECO:0000313" key="2">
    <source>
        <dbReference type="EMBL" id="CAD8130357.1"/>
    </source>
</evidence>
<reference evidence="2" key="1">
    <citation type="submission" date="2021-01" db="EMBL/GenBank/DDBJ databases">
        <authorList>
            <consortium name="Genoscope - CEA"/>
            <person name="William W."/>
        </authorList>
    </citation>
    <scope>NUCLEOTIDE SEQUENCE</scope>
</reference>
<comment type="caution">
    <text evidence="2">The sequence shown here is derived from an EMBL/GenBank/DDBJ whole genome shotgun (WGS) entry which is preliminary data.</text>
</comment>
<keyword evidence="1" id="KW-0472">Membrane</keyword>
<feature type="transmembrane region" description="Helical" evidence="1">
    <location>
        <begin position="149"/>
        <end position="167"/>
    </location>
</feature>
<dbReference type="AlphaFoldDB" id="A0A8S1RS03"/>
<name>A0A8S1RS03_9CILI</name>
<dbReference type="Proteomes" id="UP000692954">
    <property type="component" value="Unassembled WGS sequence"/>
</dbReference>
<keyword evidence="3" id="KW-1185">Reference proteome</keyword>
<dbReference type="EMBL" id="CAJJDN010000281">
    <property type="protein sequence ID" value="CAD8130357.1"/>
    <property type="molecule type" value="Genomic_DNA"/>
</dbReference>
<keyword evidence="1" id="KW-1133">Transmembrane helix</keyword>
<dbReference type="OrthoDB" id="354346at2759"/>
<feature type="transmembrane region" description="Helical" evidence="1">
    <location>
        <begin position="110"/>
        <end position="129"/>
    </location>
</feature>
<proteinExistence type="predicted"/>
<organism evidence="2 3">
    <name type="scientific">Paramecium sonneborni</name>
    <dbReference type="NCBI Taxonomy" id="65129"/>
    <lineage>
        <taxon>Eukaryota</taxon>
        <taxon>Sar</taxon>
        <taxon>Alveolata</taxon>
        <taxon>Ciliophora</taxon>
        <taxon>Intramacronucleata</taxon>
        <taxon>Oligohymenophorea</taxon>
        <taxon>Peniculida</taxon>
        <taxon>Parameciidae</taxon>
        <taxon>Paramecium</taxon>
    </lineage>
</organism>
<gene>
    <name evidence="2" type="ORF">PSON_ATCC_30995.1.T2810001</name>
</gene>